<gene>
    <name evidence="1" type="ORF">NM688_g2576</name>
</gene>
<comment type="caution">
    <text evidence="1">The sequence shown here is derived from an EMBL/GenBank/DDBJ whole genome shotgun (WGS) entry which is preliminary data.</text>
</comment>
<evidence type="ECO:0000313" key="2">
    <source>
        <dbReference type="Proteomes" id="UP001148662"/>
    </source>
</evidence>
<proteinExistence type="predicted"/>
<name>A0ACC1T7Y3_9APHY</name>
<sequence length="243" mass="27470">MYVAPGQTKEREILGNTHGSPAYTHFLEGLGRLIDLRGQVDVYAGGLDPDEDGEYAYAWWDDIGQILYHTATLMPAGEGDNYNNKKRHIGNDYVRIVWNDSGSKYAFDTLSTQFQFVNIVIEPHSRGAIAAFSHNSHENEYFKLTVQRAEGMPDFTPIGEFKLVSAESLPLLVRQLSLLADWFVMVYQGTKNDTEKLEFTTNWRARLQSIKRLRTQLGMSASLDKAEGDVMGQEAVRDFTTSF</sequence>
<protein>
    <submittedName>
        <fullName evidence="1">Uncharacterized protein</fullName>
    </submittedName>
</protein>
<keyword evidence="2" id="KW-1185">Reference proteome</keyword>
<accession>A0ACC1T7Y3</accession>
<organism evidence="1 2">
    <name type="scientific">Phlebia brevispora</name>
    <dbReference type="NCBI Taxonomy" id="194682"/>
    <lineage>
        <taxon>Eukaryota</taxon>
        <taxon>Fungi</taxon>
        <taxon>Dikarya</taxon>
        <taxon>Basidiomycota</taxon>
        <taxon>Agaricomycotina</taxon>
        <taxon>Agaricomycetes</taxon>
        <taxon>Polyporales</taxon>
        <taxon>Meruliaceae</taxon>
        <taxon>Phlebia</taxon>
    </lineage>
</organism>
<dbReference type="EMBL" id="JANHOG010000332">
    <property type="protein sequence ID" value="KAJ3555438.1"/>
    <property type="molecule type" value="Genomic_DNA"/>
</dbReference>
<evidence type="ECO:0000313" key="1">
    <source>
        <dbReference type="EMBL" id="KAJ3555438.1"/>
    </source>
</evidence>
<reference evidence="1" key="1">
    <citation type="submission" date="2022-07" db="EMBL/GenBank/DDBJ databases">
        <title>Genome Sequence of Phlebia brevispora.</title>
        <authorList>
            <person name="Buettner E."/>
        </authorList>
    </citation>
    <scope>NUCLEOTIDE SEQUENCE</scope>
    <source>
        <strain evidence="1">MPL23</strain>
    </source>
</reference>
<dbReference type="Proteomes" id="UP001148662">
    <property type="component" value="Unassembled WGS sequence"/>
</dbReference>